<evidence type="ECO:0000256" key="2">
    <source>
        <dbReference type="ARBA" id="ARBA00007935"/>
    </source>
</evidence>
<reference evidence="10" key="1">
    <citation type="journal article" date="2019" name="Int. J. Syst. Evol. Microbiol.">
        <title>The Global Catalogue of Microorganisms (GCM) 10K type strain sequencing project: providing services to taxonomists for standard genome sequencing and annotation.</title>
        <authorList>
            <consortium name="The Broad Institute Genomics Platform"/>
            <consortium name="The Broad Institute Genome Sequencing Center for Infectious Disease"/>
            <person name="Wu L."/>
            <person name="Ma J."/>
        </authorList>
    </citation>
    <scope>NUCLEOTIDE SEQUENCE [LARGE SCALE GENOMIC DNA]</scope>
    <source>
        <strain evidence="10">JCM 18077</strain>
    </source>
</reference>
<evidence type="ECO:0000313" key="10">
    <source>
        <dbReference type="Proteomes" id="UP001500822"/>
    </source>
</evidence>
<dbReference type="InterPro" id="IPR000522">
    <property type="entry name" value="ABC_transptr_permease_BtuC"/>
</dbReference>
<keyword evidence="7 8" id="KW-0472">Membrane</keyword>
<feature type="transmembrane region" description="Helical" evidence="8">
    <location>
        <begin position="60"/>
        <end position="77"/>
    </location>
</feature>
<keyword evidence="6 8" id="KW-1133">Transmembrane helix</keyword>
<keyword evidence="5 8" id="KW-0812">Transmembrane</keyword>
<dbReference type="Proteomes" id="UP001500822">
    <property type="component" value="Unassembled WGS sequence"/>
</dbReference>
<evidence type="ECO:0000256" key="7">
    <source>
        <dbReference type="ARBA" id="ARBA00023136"/>
    </source>
</evidence>
<name>A0ABP8ZF03_9ACTN</name>
<dbReference type="Pfam" id="PF01032">
    <property type="entry name" value="FecCD"/>
    <property type="match status" value="1"/>
</dbReference>
<feature type="transmembrane region" description="Helical" evidence="8">
    <location>
        <begin position="116"/>
        <end position="135"/>
    </location>
</feature>
<feature type="transmembrane region" description="Helical" evidence="8">
    <location>
        <begin position="7"/>
        <end position="40"/>
    </location>
</feature>
<gene>
    <name evidence="9" type="primary">fepD</name>
    <name evidence="9" type="ORF">GCM10023217_27690</name>
</gene>
<dbReference type="PANTHER" id="PTHR30472:SF1">
    <property type="entry name" value="FE(3+) DICITRATE TRANSPORT SYSTEM PERMEASE PROTEIN FECC-RELATED"/>
    <property type="match status" value="1"/>
</dbReference>
<feature type="transmembrane region" description="Helical" evidence="8">
    <location>
        <begin position="89"/>
        <end position="110"/>
    </location>
</feature>
<comment type="subcellular location">
    <subcellularLocation>
        <location evidence="1">Cell membrane</location>
        <topology evidence="1">Multi-pass membrane protein</topology>
    </subcellularLocation>
</comment>
<dbReference type="EMBL" id="BAABIE010000013">
    <property type="protein sequence ID" value="GAA4754499.1"/>
    <property type="molecule type" value="Genomic_DNA"/>
</dbReference>
<dbReference type="CDD" id="cd06550">
    <property type="entry name" value="TM_ABC_iron-siderophores_like"/>
    <property type="match status" value="1"/>
</dbReference>
<feature type="transmembrane region" description="Helical" evidence="8">
    <location>
        <begin position="235"/>
        <end position="262"/>
    </location>
</feature>
<organism evidence="9 10">
    <name type="scientific">Gordonia alkaliphila</name>
    <dbReference type="NCBI Taxonomy" id="1053547"/>
    <lineage>
        <taxon>Bacteria</taxon>
        <taxon>Bacillati</taxon>
        <taxon>Actinomycetota</taxon>
        <taxon>Actinomycetes</taxon>
        <taxon>Mycobacteriales</taxon>
        <taxon>Gordoniaceae</taxon>
        <taxon>Gordonia</taxon>
    </lineage>
</organism>
<evidence type="ECO:0000256" key="6">
    <source>
        <dbReference type="ARBA" id="ARBA00022989"/>
    </source>
</evidence>
<feature type="transmembrane region" description="Helical" evidence="8">
    <location>
        <begin position="147"/>
        <end position="173"/>
    </location>
</feature>
<evidence type="ECO:0000256" key="3">
    <source>
        <dbReference type="ARBA" id="ARBA00022448"/>
    </source>
</evidence>
<dbReference type="SUPFAM" id="SSF81345">
    <property type="entry name" value="ABC transporter involved in vitamin B12 uptake, BtuC"/>
    <property type="match status" value="1"/>
</dbReference>
<comment type="caution">
    <text evidence="9">The sequence shown here is derived from an EMBL/GenBank/DDBJ whole genome shotgun (WGS) entry which is preliminary data.</text>
</comment>
<proteinExistence type="inferred from homology"/>
<comment type="similarity">
    <text evidence="2">Belongs to the binding-protein-dependent transport system permease family. FecCD subfamily.</text>
</comment>
<dbReference type="PANTHER" id="PTHR30472">
    <property type="entry name" value="FERRIC ENTEROBACTIN TRANSPORT SYSTEM PERMEASE PROTEIN"/>
    <property type="match status" value="1"/>
</dbReference>
<dbReference type="Gene3D" id="1.10.3470.10">
    <property type="entry name" value="ABC transporter involved in vitamin B12 uptake, BtuC"/>
    <property type="match status" value="1"/>
</dbReference>
<keyword evidence="3" id="KW-0813">Transport</keyword>
<evidence type="ECO:0000256" key="8">
    <source>
        <dbReference type="SAM" id="Phobius"/>
    </source>
</evidence>
<feature type="transmembrane region" description="Helical" evidence="8">
    <location>
        <begin position="274"/>
        <end position="295"/>
    </location>
</feature>
<keyword evidence="10" id="KW-1185">Reference proteome</keyword>
<feature type="transmembrane region" description="Helical" evidence="8">
    <location>
        <begin position="307"/>
        <end position="324"/>
    </location>
</feature>
<keyword evidence="4" id="KW-1003">Cell membrane</keyword>
<feature type="transmembrane region" description="Helical" evidence="8">
    <location>
        <begin position="193"/>
        <end position="214"/>
    </location>
</feature>
<accession>A0ABP8ZF03</accession>
<sequence length="330" mass="33381">MTLRRVAWFVVACLILVAVTVVSVAVGSAPLPLGTVWSALTAPDGSIDHNTILQLRLPRTVLGLLVGAALGVGGALMQALTRNPLADPGLLGVNAGAALAVAAGVAFFGVTQIGQYLPLSLAGAVLGAILVAAIAARAPGGATGLRLTLVGVAVTAVFNGIAMGLSLLSPLYFDRMRFWGVGSIADRPEGTVAAVAPLIVVGLVLSLLSGRALNTLALGEEMAVAMGTRVAATRLTGVLGLVLMCGAATAAAGPIAFIGLMIPHAVRLAAGVDQRWVMAFAVVLGPALLLTADILGRLVIWPDELSVGVMTPLLGAPVLIWLVRRVGTDR</sequence>
<evidence type="ECO:0000256" key="4">
    <source>
        <dbReference type="ARBA" id="ARBA00022475"/>
    </source>
</evidence>
<protein>
    <submittedName>
        <fullName evidence="9">Fe(3+)-siderophore ABC transporter permease</fullName>
    </submittedName>
</protein>
<evidence type="ECO:0000256" key="5">
    <source>
        <dbReference type="ARBA" id="ARBA00022692"/>
    </source>
</evidence>
<evidence type="ECO:0000313" key="9">
    <source>
        <dbReference type="EMBL" id="GAA4754499.1"/>
    </source>
</evidence>
<dbReference type="RefSeq" id="WP_345313946.1">
    <property type="nucleotide sequence ID" value="NZ_BAABIE010000013.1"/>
</dbReference>
<evidence type="ECO:0000256" key="1">
    <source>
        <dbReference type="ARBA" id="ARBA00004651"/>
    </source>
</evidence>
<dbReference type="InterPro" id="IPR037294">
    <property type="entry name" value="ABC_BtuC-like"/>
</dbReference>